<dbReference type="AlphaFoldDB" id="A0A2W1ND26"/>
<evidence type="ECO:0000256" key="1">
    <source>
        <dbReference type="SAM" id="Phobius"/>
    </source>
</evidence>
<protein>
    <recommendedName>
        <fullName evidence="4">Gliding motility protein RemB</fullName>
    </recommendedName>
</protein>
<reference evidence="2 3" key="1">
    <citation type="submission" date="2018-06" db="EMBL/GenBank/DDBJ databases">
        <title>The draft genome sequence of Crocinitomix sp. SM1701.</title>
        <authorList>
            <person name="Zhang X."/>
        </authorList>
    </citation>
    <scope>NUCLEOTIDE SEQUENCE [LARGE SCALE GENOMIC DNA]</scope>
    <source>
        <strain evidence="2 3">SM1701</strain>
    </source>
</reference>
<keyword evidence="1" id="KW-0472">Membrane</keyword>
<dbReference type="OrthoDB" id="9808260at2"/>
<accession>A0A2W1ND26</accession>
<dbReference type="RefSeq" id="WP_111063095.1">
    <property type="nucleotide sequence ID" value="NZ_JBHUCU010000032.1"/>
</dbReference>
<keyword evidence="3" id="KW-1185">Reference proteome</keyword>
<keyword evidence="1" id="KW-0812">Transmembrane</keyword>
<evidence type="ECO:0008006" key="4">
    <source>
        <dbReference type="Google" id="ProtNLM"/>
    </source>
</evidence>
<organism evidence="2 3">
    <name type="scientific">Putridiphycobacter roseus</name>
    <dbReference type="NCBI Taxonomy" id="2219161"/>
    <lineage>
        <taxon>Bacteria</taxon>
        <taxon>Pseudomonadati</taxon>
        <taxon>Bacteroidota</taxon>
        <taxon>Flavobacteriia</taxon>
        <taxon>Flavobacteriales</taxon>
        <taxon>Crocinitomicaceae</taxon>
        <taxon>Putridiphycobacter</taxon>
    </lineage>
</organism>
<gene>
    <name evidence="2" type="ORF">DNU06_09645</name>
</gene>
<evidence type="ECO:0000313" key="2">
    <source>
        <dbReference type="EMBL" id="PZE17003.1"/>
    </source>
</evidence>
<dbReference type="EMBL" id="QKSB01000005">
    <property type="protein sequence ID" value="PZE17003.1"/>
    <property type="molecule type" value="Genomic_DNA"/>
</dbReference>
<dbReference type="Proteomes" id="UP000249248">
    <property type="component" value="Unassembled WGS sequence"/>
</dbReference>
<keyword evidence="1" id="KW-1133">Transmembrane helix</keyword>
<comment type="caution">
    <text evidence="2">The sequence shown here is derived from an EMBL/GenBank/DDBJ whole genome shotgun (WGS) entry which is preliminary data.</text>
</comment>
<proteinExistence type="predicted"/>
<name>A0A2W1ND26_9FLAO</name>
<feature type="transmembrane region" description="Helical" evidence="1">
    <location>
        <begin position="12"/>
        <end position="29"/>
    </location>
</feature>
<evidence type="ECO:0000313" key="3">
    <source>
        <dbReference type="Proteomes" id="UP000249248"/>
    </source>
</evidence>
<sequence length="534" mass="62100">MLQEIHLKYRSLKLFLVTGFFFLNFYSFSQLNIANVRNYNQTIDILNSTDSSVNYNQLQTSIRPILETKVNTTALFKDEGEYYYWITQKLFKEHFLIFKGDDYSCTVDPILDLNLGYENNSQQIENGLKTWNTRGVNIKAKFFNKFAFETAIYETQASLLNYQAQYVDAHGEFYPNGNSYKQQNAIIPSYARTKPFKETGYDFAFATGYFSYTPTTWLNIQAGNGNQFIGNGYRSLLLSNFTVNYPYIKPEFSLFKGRLQYTLIYASLQNLYRLPYSNSPEANYEKKMSTTHFVNFALNKNIQIGFFEGNIWNRTDSLGTKKLKAASFNPILGVNSLLVEDNNYNSIGGININARYKKSMIYGQLLLDHSSIAGTQIGLKFYHVMTQNLHLQFEFNQTKENAYTANNKRLNYSHSNLPLAHPYESGFKELIGILDYNWKRIYLQAKFIYAEKASISNTESLPTILLANNQIQDIDQENTWHQQLEVGYRFNKKYNLELFFGNLLRISTDKQGEKTTNFTYFGVRTNLNPKQFDW</sequence>